<feature type="compositionally biased region" description="Basic residues" evidence="6">
    <location>
        <begin position="1"/>
        <end position="10"/>
    </location>
</feature>
<dbReference type="InParanoid" id="N1J6F2"/>
<dbReference type="HOGENOM" id="CLU_050252_2_0_1"/>
<comment type="function">
    <text evidence="1 5">Component of the RIX1 complex required for processing of ITS2 sequences from 35S pre-rRNA.</text>
</comment>
<dbReference type="GO" id="GO:0120330">
    <property type="term" value="C:rixosome complex"/>
    <property type="evidence" value="ECO:0007669"/>
    <property type="project" value="UniProtKB-UniRule"/>
</dbReference>
<evidence type="ECO:0000256" key="1">
    <source>
        <dbReference type="ARBA" id="ARBA00002355"/>
    </source>
</evidence>
<dbReference type="FunCoup" id="N1J6F2">
    <property type="interactions" value="216"/>
</dbReference>
<comment type="similarity">
    <text evidence="3 5">Belongs to the IPI1/TEX10 family.</text>
</comment>
<comment type="caution">
    <text evidence="8">The sequence shown here is derived from an EMBL/GenBank/DDBJ whole genome shotgun (WGS) entry which is preliminary data.</text>
</comment>
<comment type="subunit">
    <text evidence="5">Component of the RIX1 complex.</text>
</comment>
<keyword evidence="4 5" id="KW-0539">Nucleus</keyword>
<dbReference type="GO" id="GO:0005634">
    <property type="term" value="C:nucleus"/>
    <property type="evidence" value="ECO:0007669"/>
    <property type="project" value="UniProtKB-SubCell"/>
</dbReference>
<dbReference type="InterPro" id="IPR016024">
    <property type="entry name" value="ARM-type_fold"/>
</dbReference>
<evidence type="ECO:0000256" key="2">
    <source>
        <dbReference type="ARBA" id="ARBA00004123"/>
    </source>
</evidence>
<dbReference type="STRING" id="546991.N1J6F2"/>
<dbReference type="InterPro" id="IPR024679">
    <property type="entry name" value="Ipi1_N"/>
</dbReference>
<feature type="region of interest" description="Disordered" evidence="6">
    <location>
        <begin position="1"/>
        <end position="20"/>
    </location>
</feature>
<evidence type="ECO:0000256" key="4">
    <source>
        <dbReference type="ARBA" id="ARBA00023242"/>
    </source>
</evidence>
<evidence type="ECO:0000256" key="6">
    <source>
        <dbReference type="SAM" id="MobiDB-lite"/>
    </source>
</evidence>
<dbReference type="PANTHER" id="PTHR16056:SF2">
    <property type="entry name" value="TESTIS-EXPRESSED PROTEIN 10"/>
    <property type="match status" value="1"/>
</dbReference>
<keyword evidence="5" id="KW-0698">rRNA processing</keyword>
<dbReference type="Proteomes" id="UP000015441">
    <property type="component" value="Unassembled WGS sequence"/>
</dbReference>
<dbReference type="SUPFAM" id="SSF48371">
    <property type="entry name" value="ARM repeat"/>
    <property type="match status" value="1"/>
</dbReference>
<evidence type="ECO:0000256" key="5">
    <source>
        <dbReference type="RuleBase" id="RU368021"/>
    </source>
</evidence>
<proteinExistence type="inferred from homology"/>
<organism evidence="8 9">
    <name type="scientific">Blumeria graminis f. sp. hordei (strain DH14)</name>
    <name type="common">Barley powdery mildew</name>
    <name type="synonym">Oidium monilioides f. sp. hordei</name>
    <dbReference type="NCBI Taxonomy" id="546991"/>
    <lineage>
        <taxon>Eukaryota</taxon>
        <taxon>Fungi</taxon>
        <taxon>Dikarya</taxon>
        <taxon>Ascomycota</taxon>
        <taxon>Pezizomycotina</taxon>
        <taxon>Leotiomycetes</taxon>
        <taxon>Erysiphales</taxon>
        <taxon>Erysiphaceae</taxon>
        <taxon>Blumeria</taxon>
        <taxon>Blumeria hordei</taxon>
    </lineage>
</organism>
<evidence type="ECO:0000313" key="8">
    <source>
        <dbReference type="EMBL" id="CCU75261.1"/>
    </source>
</evidence>
<accession>N1J6F2</accession>
<name>N1J6F2_BLUG1</name>
<dbReference type="PANTHER" id="PTHR16056">
    <property type="entry name" value="REGULATOR OF MICROTUBULE DYNAMICS PROTEIN"/>
    <property type="match status" value="1"/>
</dbReference>
<feature type="domain" description="Pre-rRNA-processing protein Ipi1 N-terminal" evidence="7">
    <location>
        <begin position="168"/>
        <end position="265"/>
    </location>
</feature>
<dbReference type="eggNOG" id="KOG2149">
    <property type="taxonomic scope" value="Eukaryota"/>
</dbReference>
<gene>
    <name evidence="8" type="ORF">BGHDH14_bgh01619</name>
</gene>
<dbReference type="Pfam" id="PF12333">
    <property type="entry name" value="Ipi1_N"/>
    <property type="match status" value="1"/>
</dbReference>
<evidence type="ECO:0000259" key="7">
    <source>
        <dbReference type="Pfam" id="PF12333"/>
    </source>
</evidence>
<reference evidence="8 9" key="1">
    <citation type="journal article" date="2010" name="Science">
        <title>Genome expansion and gene loss in powdery mildew fungi reveal tradeoffs in extreme parasitism.</title>
        <authorList>
            <person name="Spanu P.D."/>
            <person name="Abbott J.C."/>
            <person name="Amselem J."/>
            <person name="Burgis T.A."/>
            <person name="Soanes D.M."/>
            <person name="Stueber K."/>
            <person name="Ver Loren van Themaat E."/>
            <person name="Brown J.K.M."/>
            <person name="Butcher S.A."/>
            <person name="Gurr S.J."/>
            <person name="Lebrun M.-H."/>
            <person name="Ridout C.J."/>
            <person name="Schulze-Lefert P."/>
            <person name="Talbot N.J."/>
            <person name="Ahmadinejad N."/>
            <person name="Ametz C."/>
            <person name="Barton G.R."/>
            <person name="Benjdia M."/>
            <person name="Bidzinski P."/>
            <person name="Bindschedler L.V."/>
            <person name="Both M."/>
            <person name="Brewer M.T."/>
            <person name="Cadle-Davidson L."/>
            <person name="Cadle-Davidson M.M."/>
            <person name="Collemare J."/>
            <person name="Cramer R."/>
            <person name="Frenkel O."/>
            <person name="Godfrey D."/>
            <person name="Harriman J."/>
            <person name="Hoede C."/>
            <person name="King B.C."/>
            <person name="Klages S."/>
            <person name="Kleemann J."/>
            <person name="Knoll D."/>
            <person name="Koti P.S."/>
            <person name="Kreplak J."/>
            <person name="Lopez-Ruiz F.J."/>
            <person name="Lu X."/>
            <person name="Maekawa T."/>
            <person name="Mahanil S."/>
            <person name="Micali C."/>
            <person name="Milgroom M.G."/>
            <person name="Montana G."/>
            <person name="Noir S."/>
            <person name="O'Connell R.J."/>
            <person name="Oberhaensli S."/>
            <person name="Parlange F."/>
            <person name="Pedersen C."/>
            <person name="Quesneville H."/>
            <person name="Reinhardt R."/>
            <person name="Rott M."/>
            <person name="Sacristan S."/>
            <person name="Schmidt S.M."/>
            <person name="Schoen M."/>
            <person name="Skamnioti P."/>
            <person name="Sommer H."/>
            <person name="Stephens A."/>
            <person name="Takahara H."/>
            <person name="Thordal-Christensen H."/>
            <person name="Vigouroux M."/>
            <person name="Wessling R."/>
            <person name="Wicker T."/>
            <person name="Panstruga R."/>
        </authorList>
    </citation>
    <scope>NUCLEOTIDE SEQUENCE [LARGE SCALE GENOMIC DNA]</scope>
    <source>
        <strain evidence="8">DH14</strain>
    </source>
</reference>
<protein>
    <recommendedName>
        <fullName evidence="5">Pre-rRNA-processing protein</fullName>
    </recommendedName>
</protein>
<evidence type="ECO:0000256" key="3">
    <source>
        <dbReference type="ARBA" id="ARBA00006427"/>
    </source>
</evidence>
<evidence type="ECO:0000313" key="9">
    <source>
        <dbReference type="Proteomes" id="UP000015441"/>
    </source>
</evidence>
<dbReference type="GO" id="GO:0006364">
    <property type="term" value="P:rRNA processing"/>
    <property type="evidence" value="ECO:0007669"/>
    <property type="project" value="UniProtKB-UniRule"/>
</dbReference>
<dbReference type="EMBL" id="CAUH01001130">
    <property type="protein sequence ID" value="CCU75261.1"/>
    <property type="molecule type" value="Genomic_DNA"/>
</dbReference>
<comment type="subcellular location">
    <subcellularLocation>
        <location evidence="2 5">Nucleus</location>
    </subcellularLocation>
</comment>
<keyword evidence="5" id="KW-0690">Ribosome biogenesis</keyword>
<sequence length="375" mass="42147">MGSSMRKKKEKAQDFKKPKLRVGKAKAKPDNFTDTSFKSKFFSARYIVQEVNLLVWFSRASDSQENMVIRGSPFKAIVINNQSLSTNAPSSSTLFSHYLSLATNSKTETQRRDALSYLTSRILSLPLHHSLEVPTSVLLPKILPIILDGSTPVRNQLLKLFRSLPPEEIGDHAECALLYVRAGMTHLAIEIRTYALAVLEWLLEVAPEEILNCPGGWFKTLKCFMSMMGWVAGKEISKWTSNGKVSLGKVAHTFPRQLNLLAKFLEAGLVESEDAKTLAAEDKQNRLARDVCMYPLIDLQRNMIPTESNAFSHLNLFGIPRNEEDEMYNDRETRRRVLGTNFLTAMRIGVGNARKEGGEIGRAAAIVEDILKRVF</sequence>
<dbReference type="AlphaFoldDB" id="N1J6F2"/>
<keyword evidence="9" id="KW-1185">Reference proteome</keyword>
<dbReference type="OrthoDB" id="361362at2759"/>